<dbReference type="Gene3D" id="2.70.70.10">
    <property type="entry name" value="Glucose Permease (Domain IIA)"/>
    <property type="match status" value="1"/>
</dbReference>
<evidence type="ECO:0000313" key="2">
    <source>
        <dbReference type="EMBL" id="KFA91036.1"/>
    </source>
</evidence>
<name>A0A084SRF1_9BACT</name>
<keyword evidence="1" id="KW-0732">Signal</keyword>
<sequence length="180" mass="18631">MNAKKMMYAAAALVAGWAGVAVSATAKGPICDTTAYVNSTTYYSCSGSSHTALDIGNGSCNEWNHRGMLAGSYYYKYYGGCAGACYGSTCNGGAGNYYVVTGANGWDFRQLHFYANVSSGSKTCDGCALGLVGGTGQATGPHVHADNRQYATRKSAWYTSKGTTCGTNAYCGNIIGAPTL</sequence>
<evidence type="ECO:0000256" key="1">
    <source>
        <dbReference type="SAM" id="SignalP"/>
    </source>
</evidence>
<evidence type="ECO:0000313" key="3">
    <source>
        <dbReference type="Proteomes" id="UP000028547"/>
    </source>
</evidence>
<dbReference type="Proteomes" id="UP000028547">
    <property type="component" value="Unassembled WGS sequence"/>
</dbReference>
<protein>
    <submittedName>
        <fullName evidence="2">Peptidase M23</fullName>
    </submittedName>
</protein>
<proteinExistence type="predicted"/>
<accession>A0A084SRF1</accession>
<organism evidence="2 3">
    <name type="scientific">Archangium violaceum Cb vi76</name>
    <dbReference type="NCBI Taxonomy" id="1406225"/>
    <lineage>
        <taxon>Bacteria</taxon>
        <taxon>Pseudomonadati</taxon>
        <taxon>Myxococcota</taxon>
        <taxon>Myxococcia</taxon>
        <taxon>Myxococcales</taxon>
        <taxon>Cystobacterineae</taxon>
        <taxon>Archangiaceae</taxon>
        <taxon>Archangium</taxon>
    </lineage>
</organism>
<comment type="caution">
    <text evidence="2">The sequence shown here is derived from an EMBL/GenBank/DDBJ whole genome shotgun (WGS) entry which is preliminary data.</text>
</comment>
<dbReference type="RefSeq" id="WP_043400097.1">
    <property type="nucleotide sequence ID" value="NZ_JPMI01000165.1"/>
</dbReference>
<dbReference type="InterPro" id="IPR011055">
    <property type="entry name" value="Dup_hybrid_motif"/>
</dbReference>
<reference evidence="2 3" key="1">
    <citation type="submission" date="2014-07" db="EMBL/GenBank/DDBJ databases">
        <title>Draft Genome Sequence of Gephyronic Acid Producer, Cystobacter violaceus Strain Cb vi76.</title>
        <authorList>
            <person name="Stevens D.C."/>
            <person name="Young J."/>
            <person name="Carmichael R."/>
            <person name="Tan J."/>
            <person name="Taylor R.E."/>
        </authorList>
    </citation>
    <scope>NUCLEOTIDE SEQUENCE [LARGE SCALE GENOMIC DNA]</scope>
    <source>
        <strain evidence="2 3">Cb vi76</strain>
    </source>
</reference>
<dbReference type="EMBL" id="JPMI01000165">
    <property type="protein sequence ID" value="KFA91036.1"/>
    <property type="molecule type" value="Genomic_DNA"/>
</dbReference>
<gene>
    <name evidence="2" type="ORF">Q664_24605</name>
</gene>
<feature type="signal peptide" evidence="1">
    <location>
        <begin position="1"/>
        <end position="26"/>
    </location>
</feature>
<dbReference type="AlphaFoldDB" id="A0A084SRF1"/>
<feature type="chain" id="PRO_5001781862" evidence="1">
    <location>
        <begin position="27"/>
        <end position="180"/>
    </location>
</feature>